<dbReference type="GO" id="GO:0005524">
    <property type="term" value="F:ATP binding"/>
    <property type="evidence" value="ECO:0007669"/>
    <property type="project" value="UniProtKB-KW"/>
</dbReference>
<proteinExistence type="inferred from homology"/>
<keyword evidence="12" id="KW-1185">Reference proteome</keyword>
<name>A0A4Q0PAJ5_9FLAO</name>
<keyword evidence="5 10" id="KW-0547">Nucleotide-binding</keyword>
<evidence type="ECO:0000256" key="6">
    <source>
        <dbReference type="ARBA" id="ARBA00022777"/>
    </source>
</evidence>
<dbReference type="PANTHER" id="PTHR43442:SF3">
    <property type="entry name" value="GLUCONOKINASE-RELATED"/>
    <property type="match status" value="1"/>
</dbReference>
<accession>A0A4Q0PAJ5</accession>
<organism evidence="11 12">
    <name type="scientific">Leeuwenhoekiella aequorea</name>
    <dbReference type="NCBI Taxonomy" id="283736"/>
    <lineage>
        <taxon>Bacteria</taxon>
        <taxon>Pseudomonadati</taxon>
        <taxon>Bacteroidota</taxon>
        <taxon>Flavobacteriia</taxon>
        <taxon>Flavobacteriales</taxon>
        <taxon>Flavobacteriaceae</taxon>
        <taxon>Leeuwenhoekiella</taxon>
    </lineage>
</organism>
<dbReference type="AlphaFoldDB" id="A0A4Q0PAJ5"/>
<dbReference type="NCBIfam" id="TIGR01313">
    <property type="entry name" value="therm_gnt_kin"/>
    <property type="match status" value="1"/>
</dbReference>
<dbReference type="OrthoDB" id="9813917at2"/>
<keyword evidence="8" id="KW-0311">Gluconate utilization</keyword>
<dbReference type="SUPFAM" id="SSF52540">
    <property type="entry name" value="P-loop containing nucleoside triphosphate hydrolases"/>
    <property type="match status" value="1"/>
</dbReference>
<dbReference type="PANTHER" id="PTHR43442">
    <property type="entry name" value="GLUCONOKINASE-RELATED"/>
    <property type="match status" value="1"/>
</dbReference>
<evidence type="ECO:0000256" key="9">
    <source>
        <dbReference type="ARBA" id="ARBA00048090"/>
    </source>
</evidence>
<comment type="catalytic activity">
    <reaction evidence="9 10">
        <text>D-gluconate + ATP = 6-phospho-D-gluconate + ADP + H(+)</text>
        <dbReference type="Rhea" id="RHEA:19433"/>
        <dbReference type="ChEBI" id="CHEBI:15378"/>
        <dbReference type="ChEBI" id="CHEBI:18391"/>
        <dbReference type="ChEBI" id="CHEBI:30616"/>
        <dbReference type="ChEBI" id="CHEBI:58759"/>
        <dbReference type="ChEBI" id="CHEBI:456216"/>
        <dbReference type="EC" id="2.7.1.12"/>
    </reaction>
</comment>
<dbReference type="GO" id="GO:0019521">
    <property type="term" value="P:D-gluconate metabolic process"/>
    <property type="evidence" value="ECO:0007669"/>
    <property type="project" value="UniProtKB-KW"/>
</dbReference>
<dbReference type="InterPro" id="IPR006001">
    <property type="entry name" value="Therm_gnt_kin"/>
</dbReference>
<comment type="caution">
    <text evidence="11">The sequence shown here is derived from an EMBL/GenBank/DDBJ whole genome shotgun (WGS) entry which is preliminary data.</text>
</comment>
<keyword evidence="6 10" id="KW-0418">Kinase</keyword>
<evidence type="ECO:0000256" key="10">
    <source>
        <dbReference type="RuleBase" id="RU363066"/>
    </source>
</evidence>
<evidence type="ECO:0000256" key="4">
    <source>
        <dbReference type="ARBA" id="ARBA00022679"/>
    </source>
</evidence>
<dbReference type="CDD" id="cd02021">
    <property type="entry name" value="GntK"/>
    <property type="match status" value="1"/>
</dbReference>
<dbReference type="RefSeq" id="WP_128757071.1">
    <property type="nucleotide sequence ID" value="NZ_QOVM01000002.1"/>
</dbReference>
<dbReference type="InterPro" id="IPR031322">
    <property type="entry name" value="Shikimate/glucono_kinase"/>
</dbReference>
<dbReference type="InterPro" id="IPR027417">
    <property type="entry name" value="P-loop_NTPase"/>
</dbReference>
<evidence type="ECO:0000256" key="2">
    <source>
        <dbReference type="ARBA" id="ARBA00008420"/>
    </source>
</evidence>
<dbReference type="Pfam" id="PF01202">
    <property type="entry name" value="SKI"/>
    <property type="match status" value="1"/>
</dbReference>
<evidence type="ECO:0000256" key="1">
    <source>
        <dbReference type="ARBA" id="ARBA00004761"/>
    </source>
</evidence>
<evidence type="ECO:0000313" key="12">
    <source>
        <dbReference type="Proteomes" id="UP000289238"/>
    </source>
</evidence>
<dbReference type="EMBL" id="QOVM01000002">
    <property type="protein sequence ID" value="RXG23551.1"/>
    <property type="molecule type" value="Genomic_DNA"/>
</dbReference>
<comment type="similarity">
    <text evidence="2 10">Belongs to the gluconokinase GntK/GntV family.</text>
</comment>
<protein>
    <recommendedName>
        <fullName evidence="3 10">Gluconokinase</fullName>
        <ecNumber evidence="3 10">2.7.1.12</ecNumber>
    </recommendedName>
</protein>
<dbReference type="GO" id="GO:0046316">
    <property type="term" value="F:gluconokinase activity"/>
    <property type="evidence" value="ECO:0007669"/>
    <property type="project" value="UniProtKB-EC"/>
</dbReference>
<keyword evidence="4 10" id="KW-0808">Transferase</keyword>
<gene>
    <name evidence="11" type="ORF">DSM00_1166</name>
</gene>
<evidence type="ECO:0000313" key="11">
    <source>
        <dbReference type="EMBL" id="RXG23551.1"/>
    </source>
</evidence>
<evidence type="ECO:0000256" key="5">
    <source>
        <dbReference type="ARBA" id="ARBA00022741"/>
    </source>
</evidence>
<dbReference type="FunFam" id="3.40.50.300:FF:000522">
    <property type="entry name" value="Gluconokinase"/>
    <property type="match status" value="1"/>
</dbReference>
<dbReference type="Gene3D" id="3.40.50.300">
    <property type="entry name" value="P-loop containing nucleotide triphosphate hydrolases"/>
    <property type="match status" value="1"/>
</dbReference>
<reference evidence="11 12" key="1">
    <citation type="submission" date="2018-07" db="EMBL/GenBank/DDBJ databases">
        <title>Leeuwenhoekiella genomics.</title>
        <authorList>
            <person name="Tahon G."/>
            <person name="Willems A."/>
        </authorList>
    </citation>
    <scope>NUCLEOTIDE SEQUENCE [LARGE SCALE GENOMIC DNA]</scope>
    <source>
        <strain evidence="11 12">LMG 22550</strain>
    </source>
</reference>
<dbReference type="Proteomes" id="UP000289238">
    <property type="component" value="Unassembled WGS sequence"/>
</dbReference>
<comment type="pathway">
    <text evidence="1">Carbohydrate acid metabolism.</text>
</comment>
<sequence length="161" mass="18258">MNKLIIVAGVSGSGKTTIGMQLSKKLDIPFEDADDYHPQANVEKMQNGSPLNDNDRKPWLQNLEKKLQEWSKDKGVVLACSALKESYREILEQHEDIIWVFLDGSFELLKSRLDNRKGHFFSSKLLQSQLDTLEIPDYGIHVSVNQTIEAIVEEISSKINS</sequence>
<dbReference type="EC" id="2.7.1.12" evidence="3 10"/>
<keyword evidence="7 10" id="KW-0067">ATP-binding</keyword>
<dbReference type="GO" id="GO:0005737">
    <property type="term" value="C:cytoplasm"/>
    <property type="evidence" value="ECO:0007669"/>
    <property type="project" value="TreeGrafter"/>
</dbReference>
<evidence type="ECO:0000256" key="3">
    <source>
        <dbReference type="ARBA" id="ARBA00012054"/>
    </source>
</evidence>
<evidence type="ECO:0000256" key="8">
    <source>
        <dbReference type="ARBA" id="ARBA00023064"/>
    </source>
</evidence>
<evidence type="ECO:0000256" key="7">
    <source>
        <dbReference type="ARBA" id="ARBA00022840"/>
    </source>
</evidence>